<protein>
    <recommendedName>
        <fullName evidence="1">Hemerythrin-like domain-containing protein</fullName>
    </recommendedName>
</protein>
<dbReference type="Proteomes" id="UP000320839">
    <property type="component" value="Chromosome"/>
</dbReference>
<dbReference type="Gene3D" id="1.20.120.520">
    <property type="entry name" value="nmb1532 protein domain like"/>
    <property type="match status" value="1"/>
</dbReference>
<dbReference type="InterPro" id="IPR012312">
    <property type="entry name" value="Hemerythrin-like"/>
</dbReference>
<organism evidence="2 3">
    <name type="scientific">Gimesia panareensis</name>
    <dbReference type="NCBI Taxonomy" id="2527978"/>
    <lineage>
        <taxon>Bacteria</taxon>
        <taxon>Pseudomonadati</taxon>
        <taxon>Planctomycetota</taxon>
        <taxon>Planctomycetia</taxon>
        <taxon>Planctomycetales</taxon>
        <taxon>Planctomycetaceae</taxon>
        <taxon>Gimesia</taxon>
    </lineage>
</organism>
<dbReference type="Pfam" id="PF01814">
    <property type="entry name" value="Hemerythrin"/>
    <property type="match status" value="1"/>
</dbReference>
<evidence type="ECO:0000313" key="3">
    <source>
        <dbReference type="Proteomes" id="UP000320839"/>
    </source>
</evidence>
<evidence type="ECO:0000259" key="1">
    <source>
        <dbReference type="Pfam" id="PF01814"/>
    </source>
</evidence>
<gene>
    <name evidence="2" type="ORF">Pan153_52320</name>
</gene>
<reference evidence="2 3" key="1">
    <citation type="submission" date="2019-02" db="EMBL/GenBank/DDBJ databases">
        <title>Deep-cultivation of Planctomycetes and their phenomic and genomic characterization uncovers novel biology.</title>
        <authorList>
            <person name="Wiegand S."/>
            <person name="Jogler M."/>
            <person name="Boedeker C."/>
            <person name="Pinto D."/>
            <person name="Vollmers J."/>
            <person name="Rivas-Marin E."/>
            <person name="Kohn T."/>
            <person name="Peeters S.H."/>
            <person name="Heuer A."/>
            <person name="Rast P."/>
            <person name="Oberbeckmann S."/>
            <person name="Bunk B."/>
            <person name="Jeske O."/>
            <person name="Meyerdierks A."/>
            <person name="Storesund J.E."/>
            <person name="Kallscheuer N."/>
            <person name="Luecker S."/>
            <person name="Lage O.M."/>
            <person name="Pohl T."/>
            <person name="Merkel B.J."/>
            <person name="Hornburger P."/>
            <person name="Mueller R.-W."/>
            <person name="Bruemmer F."/>
            <person name="Labrenz M."/>
            <person name="Spormann A.M."/>
            <person name="Op den Camp H."/>
            <person name="Overmann J."/>
            <person name="Amann R."/>
            <person name="Jetten M.S.M."/>
            <person name="Mascher T."/>
            <person name="Medema M.H."/>
            <person name="Devos D.P."/>
            <person name="Kaster A.-K."/>
            <person name="Ovreas L."/>
            <person name="Rohde M."/>
            <person name="Galperin M.Y."/>
            <person name="Jogler C."/>
        </authorList>
    </citation>
    <scope>NUCLEOTIDE SEQUENCE [LARGE SCALE GENOMIC DNA]</scope>
    <source>
        <strain evidence="2 3">Pan153</strain>
    </source>
</reference>
<dbReference type="RefSeq" id="WP_145458813.1">
    <property type="nucleotide sequence ID" value="NZ_CP036317.1"/>
</dbReference>
<feature type="domain" description="Hemerythrin-like" evidence="1">
    <location>
        <begin position="14"/>
        <end position="140"/>
    </location>
</feature>
<evidence type="ECO:0000313" key="2">
    <source>
        <dbReference type="EMBL" id="QDV20556.1"/>
    </source>
</evidence>
<accession>A0A518FWD8</accession>
<dbReference type="AlphaFoldDB" id="A0A518FWD8"/>
<dbReference type="OrthoDB" id="271093at2"/>
<dbReference type="EMBL" id="CP036317">
    <property type="protein sequence ID" value="QDV20556.1"/>
    <property type="molecule type" value="Genomic_DNA"/>
</dbReference>
<name>A0A518FWD8_9PLAN</name>
<proteinExistence type="predicted"/>
<sequence length="146" mass="17290">MTPPEKMTPVVLSLKDEHTRLDREIAGWREWWAQLCEIGSPHFGEMGDRITQLRDHLSSHFHHEENEADLPLVRQLSKDKVYHVAELKDEHNQLMAELQNIIDRLQGQGPEYKYWGEAKQDLDTFLERLDHHEMAEEEILDELLQD</sequence>